<dbReference type="EMBL" id="LJSK01000106">
    <property type="protein sequence ID" value="KPI87009.1"/>
    <property type="molecule type" value="Genomic_DNA"/>
</dbReference>
<organism evidence="1 2">
    <name type="scientific">Leptomonas seymouri</name>
    <dbReference type="NCBI Taxonomy" id="5684"/>
    <lineage>
        <taxon>Eukaryota</taxon>
        <taxon>Discoba</taxon>
        <taxon>Euglenozoa</taxon>
        <taxon>Kinetoplastea</taxon>
        <taxon>Metakinetoplastina</taxon>
        <taxon>Trypanosomatida</taxon>
        <taxon>Trypanosomatidae</taxon>
        <taxon>Leishmaniinae</taxon>
        <taxon>Leptomonas</taxon>
    </lineage>
</organism>
<protein>
    <submittedName>
        <fullName evidence="1">Uncharacterized protein</fullName>
    </submittedName>
</protein>
<gene>
    <name evidence="1" type="ORF">ABL78_3921</name>
</gene>
<comment type="caution">
    <text evidence="1">The sequence shown here is derived from an EMBL/GenBank/DDBJ whole genome shotgun (WGS) entry which is preliminary data.</text>
</comment>
<accession>A0A0N0P5Y9</accession>
<keyword evidence="2" id="KW-1185">Reference proteome</keyword>
<dbReference type="VEuPathDB" id="TriTrypDB:Lsey_0106_0150"/>
<dbReference type="AlphaFoldDB" id="A0A0N0P5Y9"/>
<proteinExistence type="predicted"/>
<sequence length="235" mass="25724">MRVCRASHLLATCDEVWKPILNGMNLPPLLSAYDRTADYYAFFLNEIITTRALHGHYNFQASNNTASSHGNGSITSGSHIGGDGNRNALLDDDSLQEDIFNIASLQLLISAASLGQSNHRIGRVQLLLTYKNDSMEVLQGSCRFSAFRRCFSLCCSAFGAVKRGPVFTVAVATVTKPWANEGFQHYSEHKNGIRLVMTPVLWEGQSPGSQITEKDILVVSCPRPRKQTAGADASM</sequence>
<evidence type="ECO:0000313" key="2">
    <source>
        <dbReference type="Proteomes" id="UP000038009"/>
    </source>
</evidence>
<dbReference type="OrthoDB" id="245689at2759"/>
<reference evidence="1 2" key="1">
    <citation type="journal article" date="2015" name="PLoS Pathog.">
        <title>Leptomonas seymouri: Adaptations to the Dixenous Life Cycle Analyzed by Genome Sequencing, Transcriptome Profiling and Co-infection with Leishmania donovani.</title>
        <authorList>
            <person name="Kraeva N."/>
            <person name="Butenko A."/>
            <person name="Hlavacova J."/>
            <person name="Kostygov A."/>
            <person name="Myskova J."/>
            <person name="Grybchuk D."/>
            <person name="Lestinova T."/>
            <person name="Votypka J."/>
            <person name="Volf P."/>
            <person name="Opperdoes F."/>
            <person name="Flegontov P."/>
            <person name="Lukes J."/>
            <person name="Yurchenko V."/>
        </authorList>
    </citation>
    <scope>NUCLEOTIDE SEQUENCE [LARGE SCALE GENOMIC DNA]</scope>
    <source>
        <strain evidence="1 2">ATCC 30220</strain>
    </source>
</reference>
<dbReference type="OMA" id="KWANQSA"/>
<name>A0A0N0P5Y9_LEPSE</name>
<dbReference type="Proteomes" id="UP000038009">
    <property type="component" value="Unassembled WGS sequence"/>
</dbReference>
<evidence type="ECO:0000313" key="1">
    <source>
        <dbReference type="EMBL" id="KPI87009.1"/>
    </source>
</evidence>